<feature type="compositionally biased region" description="Polar residues" evidence="6">
    <location>
        <begin position="568"/>
        <end position="586"/>
    </location>
</feature>
<comment type="caution">
    <text evidence="5">Lacks conserved residue(s) required for the propagation of feature annotation.</text>
</comment>
<dbReference type="PANTHER" id="PTHR22807">
    <property type="entry name" value="NOP2 YEAST -RELATED NOL1/NOP2/FMU SUN DOMAIN-CONTAINING"/>
    <property type="match status" value="1"/>
</dbReference>
<organism evidence="8 9">
    <name type="scientific">Rhynocoris fuscipes</name>
    <dbReference type="NCBI Taxonomy" id="488301"/>
    <lineage>
        <taxon>Eukaryota</taxon>
        <taxon>Metazoa</taxon>
        <taxon>Ecdysozoa</taxon>
        <taxon>Arthropoda</taxon>
        <taxon>Hexapoda</taxon>
        <taxon>Insecta</taxon>
        <taxon>Pterygota</taxon>
        <taxon>Neoptera</taxon>
        <taxon>Paraneoptera</taxon>
        <taxon>Hemiptera</taxon>
        <taxon>Heteroptera</taxon>
        <taxon>Panheteroptera</taxon>
        <taxon>Cimicomorpha</taxon>
        <taxon>Reduviidae</taxon>
        <taxon>Harpactorinae</taxon>
        <taxon>Harpactorini</taxon>
        <taxon>Rhynocoris</taxon>
    </lineage>
</organism>
<dbReference type="Proteomes" id="UP001461498">
    <property type="component" value="Unassembled WGS sequence"/>
</dbReference>
<reference evidence="8 9" key="1">
    <citation type="submission" date="2022-12" db="EMBL/GenBank/DDBJ databases">
        <title>Chromosome-level genome assembly of true bugs.</title>
        <authorList>
            <person name="Ma L."/>
            <person name="Li H."/>
        </authorList>
    </citation>
    <scope>NUCLEOTIDE SEQUENCE [LARGE SCALE GENOMIC DNA]</scope>
    <source>
        <strain evidence="8">Lab_2022b</strain>
    </source>
</reference>
<dbReference type="InterPro" id="IPR049561">
    <property type="entry name" value="NSUN5_7_fdxn-like"/>
</dbReference>
<evidence type="ECO:0000256" key="6">
    <source>
        <dbReference type="SAM" id="MobiDB-lite"/>
    </source>
</evidence>
<keyword evidence="9" id="KW-1185">Reference proteome</keyword>
<evidence type="ECO:0000259" key="7">
    <source>
        <dbReference type="PROSITE" id="PS51686"/>
    </source>
</evidence>
<evidence type="ECO:0000256" key="4">
    <source>
        <dbReference type="ARBA" id="ARBA00022884"/>
    </source>
</evidence>
<feature type="binding site" evidence="5">
    <location>
        <position position="294"/>
    </location>
    <ligand>
        <name>S-adenosyl-L-methionine</name>
        <dbReference type="ChEBI" id="CHEBI:59789"/>
    </ligand>
</feature>
<feature type="binding site" evidence="5">
    <location>
        <position position="249"/>
    </location>
    <ligand>
        <name>S-adenosyl-L-methionine</name>
        <dbReference type="ChEBI" id="CHEBI:59789"/>
    </ligand>
</feature>
<feature type="compositionally biased region" description="Acidic residues" evidence="6">
    <location>
        <begin position="547"/>
        <end position="563"/>
    </location>
</feature>
<evidence type="ECO:0000313" key="9">
    <source>
        <dbReference type="Proteomes" id="UP001461498"/>
    </source>
</evidence>
<evidence type="ECO:0000256" key="1">
    <source>
        <dbReference type="ARBA" id="ARBA00022603"/>
    </source>
</evidence>
<dbReference type="PROSITE" id="PS51686">
    <property type="entry name" value="SAM_MT_RSMB_NOP"/>
    <property type="match status" value="1"/>
</dbReference>
<keyword evidence="2 5" id="KW-0808">Transferase</keyword>
<protein>
    <recommendedName>
        <fullName evidence="7">SAM-dependent MTase RsmB/NOP-type domain-containing protein</fullName>
    </recommendedName>
</protein>
<proteinExistence type="inferred from homology"/>
<feature type="domain" description="SAM-dependent MTase RsmB/NOP-type" evidence="7">
    <location>
        <begin position="110"/>
        <end position="417"/>
    </location>
</feature>
<dbReference type="PRINTS" id="PR02008">
    <property type="entry name" value="RCMTFAMILY"/>
</dbReference>
<name>A0AAW1CVQ7_9HEMI</name>
<feature type="compositionally biased region" description="Basic and acidic residues" evidence="6">
    <location>
        <begin position="587"/>
        <end position="624"/>
    </location>
</feature>
<sequence length="712" mass="80795">MYTLIGSICKRTEAGESLKNILYNLEKGKYDKQLPSIRSLADTTLRNKVIIDKIISKTKLAEEVVFNEVWTARVLVAELIFGKKSYHVTDGISKKVYKYKKELKELAEDIDRKERAFIPRYCRLNTFKCTKAEFLSGMAVEYRLKEIGGKSELSYEEFLKDIKELKKNEYIQDYHLSDLYIFHPKANLTTTHLYQENKIILQDKASCLVAPLLAPTPDSLMIDMCAAPGFKTQHLSSISGGSGLILAIDISKDRSQTLAETRINYDMSNVMTFNADALHLPELATKCIEYVLLDAPCSGSGVVGNYDYGTDNRRDKNRLNSLHNLQAALLRTALTTYTSARRIVYSTCSINEEENESVVEEVLKIAEDNQFILVNLKNHLQDFTSGLEKYKCGKSCIRLMPEQSCTNGFFIALFERTNPMNPTPRVEFYKNLNNIIDEISFKRKRKADNDELNENLNDKDVNLKKIKEDDTKLNTNETKVEKNQSSSSDEDTSSSDDSSSDDDEEVKKTMSSPVKENQVKTNYIRVVRSPLLKNPVPSSNNNNNNTDSDEDSDESDDENDDAEGTFKPISNSPVTSNNSRLHTSRSISKERSVKDEKSDDENDIKKRDERINFENNYNEHDKNDNWNQRNSYSIDNRSNFQRNDRFNSRSFRRGGGGGGSGGGEGSSYRKFVESLAVNDNNSGRNKRGGNRGNFQGGRRGFRSGGGGRRFWD</sequence>
<feature type="compositionally biased region" description="Gly residues" evidence="6">
    <location>
        <begin position="690"/>
        <end position="712"/>
    </location>
</feature>
<dbReference type="Pfam" id="PF01189">
    <property type="entry name" value="Methyltr_RsmB-F"/>
    <property type="match status" value="1"/>
</dbReference>
<comment type="similarity">
    <text evidence="5">Belongs to the class I-like SAM-binding methyltransferase superfamily. RsmB/NOP family.</text>
</comment>
<feature type="compositionally biased region" description="Acidic residues" evidence="6">
    <location>
        <begin position="488"/>
        <end position="504"/>
    </location>
</feature>
<feature type="compositionally biased region" description="Polar residues" evidence="6">
    <location>
        <begin position="625"/>
        <end position="635"/>
    </location>
</feature>
<feature type="compositionally biased region" description="Gly residues" evidence="6">
    <location>
        <begin position="653"/>
        <end position="665"/>
    </location>
</feature>
<dbReference type="AlphaFoldDB" id="A0AAW1CVQ7"/>
<feature type="compositionally biased region" description="Basic and acidic residues" evidence="6">
    <location>
        <begin position="467"/>
        <end position="482"/>
    </location>
</feature>
<feature type="region of interest" description="Disordered" evidence="6">
    <location>
        <begin position="467"/>
        <end position="712"/>
    </location>
</feature>
<evidence type="ECO:0000313" key="8">
    <source>
        <dbReference type="EMBL" id="KAK9501565.1"/>
    </source>
</evidence>
<keyword evidence="1 5" id="KW-0489">Methyltransferase</keyword>
<feature type="binding site" evidence="5">
    <location>
        <position position="276"/>
    </location>
    <ligand>
        <name>S-adenosyl-L-methionine</name>
        <dbReference type="ChEBI" id="CHEBI:59789"/>
    </ligand>
</feature>
<dbReference type="Pfam" id="PF21148">
    <property type="entry name" value="NSUN5_fdxn-like"/>
    <property type="match status" value="1"/>
</dbReference>
<dbReference type="InterPro" id="IPR049560">
    <property type="entry name" value="MeTrfase_RsmB-F_NOP2_cat"/>
</dbReference>
<dbReference type="EMBL" id="JAPXFL010000009">
    <property type="protein sequence ID" value="KAK9501565.1"/>
    <property type="molecule type" value="Genomic_DNA"/>
</dbReference>
<feature type="active site" description="Nucleophile" evidence="5">
    <location>
        <position position="348"/>
    </location>
</feature>
<dbReference type="Gene3D" id="3.30.70.1170">
    <property type="entry name" value="Sun protein, domain 3"/>
    <property type="match status" value="1"/>
</dbReference>
<dbReference type="InterPro" id="IPR023267">
    <property type="entry name" value="RCMT"/>
</dbReference>
<keyword evidence="3 5" id="KW-0949">S-adenosyl-L-methionine</keyword>
<dbReference type="Gene3D" id="3.40.50.150">
    <property type="entry name" value="Vaccinia Virus protein VP39"/>
    <property type="match status" value="1"/>
</dbReference>
<dbReference type="InterPro" id="IPR029063">
    <property type="entry name" value="SAM-dependent_MTases_sf"/>
</dbReference>
<dbReference type="PANTHER" id="PTHR22807:SF4">
    <property type="entry name" value="28S RRNA (CYTOSINE-C(5))-METHYLTRANSFERASE"/>
    <property type="match status" value="1"/>
</dbReference>
<comment type="caution">
    <text evidence="8">The sequence shown here is derived from an EMBL/GenBank/DDBJ whole genome shotgun (WGS) entry which is preliminary data.</text>
</comment>
<dbReference type="InterPro" id="IPR001678">
    <property type="entry name" value="MeTrfase_RsmB-F_NOP2_dom"/>
</dbReference>
<keyword evidence="4 5" id="KW-0694">RNA-binding</keyword>
<evidence type="ECO:0000256" key="3">
    <source>
        <dbReference type="ARBA" id="ARBA00022691"/>
    </source>
</evidence>
<evidence type="ECO:0000256" key="5">
    <source>
        <dbReference type="PROSITE-ProRule" id="PRU01023"/>
    </source>
</evidence>
<gene>
    <name evidence="8" type="ORF">O3M35_012268</name>
</gene>
<feature type="compositionally biased region" description="Polar residues" evidence="6">
    <location>
        <begin position="509"/>
        <end position="521"/>
    </location>
</feature>
<dbReference type="SUPFAM" id="SSF53335">
    <property type="entry name" value="S-adenosyl-L-methionine-dependent methyltransferases"/>
    <property type="match status" value="1"/>
</dbReference>
<accession>A0AAW1CVQ7</accession>
<dbReference type="GO" id="GO:0005730">
    <property type="term" value="C:nucleolus"/>
    <property type="evidence" value="ECO:0007669"/>
    <property type="project" value="TreeGrafter"/>
</dbReference>
<evidence type="ECO:0000256" key="2">
    <source>
        <dbReference type="ARBA" id="ARBA00022679"/>
    </source>
</evidence>
<dbReference type="GO" id="GO:0070475">
    <property type="term" value="P:rRNA base methylation"/>
    <property type="evidence" value="ECO:0007669"/>
    <property type="project" value="TreeGrafter"/>
</dbReference>
<dbReference type="GO" id="GO:0008173">
    <property type="term" value="F:RNA methyltransferase activity"/>
    <property type="evidence" value="ECO:0007669"/>
    <property type="project" value="InterPro"/>
</dbReference>
<dbReference type="GO" id="GO:0003723">
    <property type="term" value="F:RNA binding"/>
    <property type="evidence" value="ECO:0007669"/>
    <property type="project" value="UniProtKB-UniRule"/>
</dbReference>